<dbReference type="Proteomes" id="UP000095280">
    <property type="component" value="Unplaced"/>
</dbReference>
<evidence type="ECO:0000313" key="4">
    <source>
        <dbReference type="WBParaSite" id="maker-uti_cns_0002052-snap-gene-0.8-mRNA-1"/>
    </source>
</evidence>
<dbReference type="Pfam" id="PF00582">
    <property type="entry name" value="Usp"/>
    <property type="match status" value="1"/>
</dbReference>
<dbReference type="WBParaSite" id="maker-uti_cns_0002052-snap-gene-0.8-mRNA-1">
    <property type="protein sequence ID" value="maker-uti_cns_0002052-snap-gene-0.8-mRNA-1"/>
    <property type="gene ID" value="maker-uti_cns_0002052-snap-gene-0.8"/>
</dbReference>
<dbReference type="InterPro" id="IPR006015">
    <property type="entry name" value="Universal_stress_UspA"/>
</dbReference>
<dbReference type="AlphaFoldDB" id="A0A1I8HD68"/>
<sequence>MVRKVILAMDGSQHCYRALSWYAENLNSEDDQLVFVYVAEPPTSAIAAGVTTPEQMTAGLQEAITKGKGLASEVTQKCSELGIKAQTRFLERIAHGAGPALVDLSVEENADLIVMGNRGIGTLRRTFMGSVSDYVLHHAHRPTIIVPPPKESGHH</sequence>
<evidence type="ECO:0000313" key="2">
    <source>
        <dbReference type="Proteomes" id="UP000095280"/>
    </source>
</evidence>
<dbReference type="WBParaSite" id="maker-uti_cns_0005519-snap-gene-0.5-mRNA-1">
    <property type="protein sequence ID" value="maker-uti_cns_0005519-snap-gene-0.5-mRNA-1"/>
    <property type="gene ID" value="maker-uti_cns_0005519-snap-gene-0.5"/>
</dbReference>
<dbReference type="PANTHER" id="PTHR46989:SF3">
    <property type="entry name" value="USPA DOMAIN-CONTAINING PROTEIN"/>
    <property type="match status" value="1"/>
</dbReference>
<dbReference type="WBParaSite" id="maker-unitig_8682-snap-gene-0.2-mRNA-1">
    <property type="protein sequence ID" value="maker-unitig_8682-snap-gene-0.2-mRNA-1"/>
    <property type="gene ID" value="maker-unitig_8682-snap-gene-0.2"/>
</dbReference>
<dbReference type="PRINTS" id="PR01438">
    <property type="entry name" value="UNVRSLSTRESS"/>
</dbReference>
<evidence type="ECO:0000259" key="1">
    <source>
        <dbReference type="Pfam" id="PF00582"/>
    </source>
</evidence>
<reference evidence="3 4" key="1">
    <citation type="submission" date="2016-11" db="UniProtKB">
        <authorList>
            <consortium name="WormBaseParasite"/>
        </authorList>
    </citation>
    <scope>IDENTIFICATION</scope>
</reference>
<dbReference type="PANTHER" id="PTHR46989">
    <property type="entry name" value="USP DOMAIN-CONTAINING PROTEIN"/>
    <property type="match status" value="1"/>
</dbReference>
<protein>
    <submittedName>
        <fullName evidence="3 4">Usp domain-containing protein</fullName>
    </submittedName>
</protein>
<dbReference type="InterPro" id="IPR006016">
    <property type="entry name" value="UspA"/>
</dbReference>
<dbReference type="WBParaSite" id="maker-uti_cns_0008347-snap-gene-0.9-mRNA-1">
    <property type="protein sequence ID" value="maker-uti_cns_0008347-snap-gene-0.9-mRNA-1"/>
    <property type="gene ID" value="maker-uti_cns_0008347-snap-gene-0.9"/>
</dbReference>
<dbReference type="SUPFAM" id="SSF52402">
    <property type="entry name" value="Adenine nucleotide alpha hydrolases-like"/>
    <property type="match status" value="1"/>
</dbReference>
<feature type="domain" description="UspA" evidence="1">
    <location>
        <begin position="1"/>
        <end position="147"/>
    </location>
</feature>
<dbReference type="InterPro" id="IPR014729">
    <property type="entry name" value="Rossmann-like_a/b/a_fold"/>
</dbReference>
<name>A0A1I8HD68_9PLAT</name>
<dbReference type="Gene3D" id="3.40.50.620">
    <property type="entry name" value="HUPs"/>
    <property type="match status" value="1"/>
</dbReference>
<organism evidence="2 5">
    <name type="scientific">Macrostomum lignano</name>
    <dbReference type="NCBI Taxonomy" id="282301"/>
    <lineage>
        <taxon>Eukaryota</taxon>
        <taxon>Metazoa</taxon>
        <taxon>Spiralia</taxon>
        <taxon>Lophotrochozoa</taxon>
        <taxon>Platyhelminthes</taxon>
        <taxon>Rhabditophora</taxon>
        <taxon>Macrostomorpha</taxon>
        <taxon>Macrostomida</taxon>
        <taxon>Macrostomidae</taxon>
        <taxon>Macrostomum</taxon>
    </lineage>
</organism>
<evidence type="ECO:0000313" key="3">
    <source>
        <dbReference type="WBParaSite" id="maker-unitig_8682-snap-gene-0.2-mRNA-1"/>
    </source>
</evidence>
<evidence type="ECO:0000313" key="5">
    <source>
        <dbReference type="WBParaSite" id="maker-uti_cns_0005519-snap-gene-0.5-mRNA-1"/>
    </source>
</evidence>
<proteinExistence type="predicted"/>
<keyword evidence="2" id="KW-1185">Reference proteome</keyword>
<dbReference type="CDD" id="cd23659">
    <property type="entry name" value="USP_At3g01520-like"/>
    <property type="match status" value="1"/>
</dbReference>
<accession>A0A1I8HD68</accession>